<dbReference type="AlphaFoldDB" id="A0A1H6F795"/>
<name>A0A1H6F795_9GAMM</name>
<reference evidence="1 2" key="1">
    <citation type="submission" date="2016-10" db="EMBL/GenBank/DDBJ databases">
        <authorList>
            <person name="de Groot N.N."/>
        </authorList>
    </citation>
    <scope>NUCLEOTIDE SEQUENCE [LARGE SCALE GENOMIC DNA]</scope>
    <source>
        <strain evidence="1">MBHS1</strain>
    </source>
</reference>
<dbReference type="EMBL" id="FMSV02000415">
    <property type="protein sequence ID" value="SEH06002.1"/>
    <property type="molecule type" value="Genomic_DNA"/>
</dbReference>
<evidence type="ECO:0000313" key="1">
    <source>
        <dbReference type="EMBL" id="SEH06002.1"/>
    </source>
</evidence>
<accession>A0A1H6F795</accession>
<evidence type="ECO:0000313" key="2">
    <source>
        <dbReference type="Proteomes" id="UP000236724"/>
    </source>
</evidence>
<gene>
    <name evidence="1" type="ORF">MBHS_01857</name>
</gene>
<proteinExistence type="predicted"/>
<keyword evidence="2" id="KW-1185">Reference proteome</keyword>
<protein>
    <submittedName>
        <fullName evidence="1">Uncharacterized protein</fullName>
    </submittedName>
</protein>
<organism evidence="1 2">
    <name type="scientific">Candidatus Venteria ishoeyi</name>
    <dbReference type="NCBI Taxonomy" id="1899563"/>
    <lineage>
        <taxon>Bacteria</taxon>
        <taxon>Pseudomonadati</taxon>
        <taxon>Pseudomonadota</taxon>
        <taxon>Gammaproteobacteria</taxon>
        <taxon>Thiotrichales</taxon>
        <taxon>Thiotrichaceae</taxon>
        <taxon>Venteria</taxon>
    </lineage>
</organism>
<dbReference type="Proteomes" id="UP000236724">
    <property type="component" value="Unassembled WGS sequence"/>
</dbReference>
<sequence>MPFYHPGIEEGLQTTLYQLYARMRDRNDKKPPELHVI</sequence>